<dbReference type="Gene3D" id="3.40.630.10">
    <property type="entry name" value="Zn peptidases"/>
    <property type="match status" value="1"/>
</dbReference>
<protein>
    <submittedName>
        <fullName evidence="7">Peptidase M20</fullName>
    </submittedName>
</protein>
<dbReference type="PANTHER" id="PTHR43808">
    <property type="entry name" value="ACETYLORNITHINE DEACETYLASE"/>
    <property type="match status" value="1"/>
</dbReference>
<dbReference type="Gene3D" id="3.30.70.360">
    <property type="match status" value="1"/>
</dbReference>
<evidence type="ECO:0000313" key="7">
    <source>
        <dbReference type="EMBL" id="SBW12986.1"/>
    </source>
</evidence>
<organism evidence="7">
    <name type="scientific">uncultured Alphaproteobacteria bacterium</name>
    <dbReference type="NCBI Taxonomy" id="91750"/>
    <lineage>
        <taxon>Bacteria</taxon>
        <taxon>Pseudomonadati</taxon>
        <taxon>Pseudomonadota</taxon>
        <taxon>Alphaproteobacteria</taxon>
        <taxon>environmental samples</taxon>
    </lineage>
</organism>
<keyword evidence="2" id="KW-0479">Metal-binding</keyword>
<dbReference type="PROSITE" id="PS00758">
    <property type="entry name" value="ARGE_DAPE_CPG2_1"/>
    <property type="match status" value="1"/>
</dbReference>
<dbReference type="PANTHER" id="PTHR43808:SF9">
    <property type="entry name" value="BLL0789 PROTEIN"/>
    <property type="match status" value="1"/>
</dbReference>
<dbReference type="InterPro" id="IPR050072">
    <property type="entry name" value="Peptidase_M20A"/>
</dbReference>
<dbReference type="PIRSF" id="PIRSF037238">
    <property type="entry name" value="Carboxypeptidase_G2"/>
    <property type="match status" value="1"/>
</dbReference>
<evidence type="ECO:0000256" key="2">
    <source>
        <dbReference type="ARBA" id="ARBA00022723"/>
    </source>
</evidence>
<sequence>MRFRLDTEKYLKELEFLVDIDSGSHDPEGVARVAAFFEAQFAELGWQVRRKSFGPALGPGLDILGPGCGEQQCDVLLLGHMDTVFPAGTTARRPFRIADGRAYGPGVIDMKSGCLYALHAARSLAAAGGRMPALRVVLNSHEEIGSVPARPWIEEIAVGSRYALVLEPARANGNFVDERRGSSRYAIAFRGKAAHSGVDPEKGASAINELAHWIVALHGLTDYARGLNLNAGLVSGGTAVNVVADAAAMELDVRLKTIEQADRVQSRLDAMRLRPFTEGVSVEVKGGLTRPPMNPTEATRALRSRVDAVADRLGVKIGWQATGGGSDGAFTAARGVPTIDGMGPVGGGAHSDGEYLELGSLAERFALLVEVLCDLAED</sequence>
<dbReference type="SUPFAM" id="SSF55031">
    <property type="entry name" value="Bacterial exopeptidase dimerisation domain"/>
    <property type="match status" value="1"/>
</dbReference>
<feature type="active site" evidence="5">
    <location>
        <position position="82"/>
    </location>
</feature>
<keyword evidence="4" id="KW-0862">Zinc</keyword>
<dbReference type="CDD" id="cd03885">
    <property type="entry name" value="M20_CPDG2"/>
    <property type="match status" value="1"/>
</dbReference>
<gene>
    <name evidence="7" type="ORF">KL86APRO_40005</name>
</gene>
<comment type="cofactor">
    <cofactor evidence="1">
        <name>Zn(2+)</name>
        <dbReference type="ChEBI" id="CHEBI:29105"/>
    </cofactor>
</comment>
<dbReference type="InterPro" id="IPR002933">
    <property type="entry name" value="Peptidase_M20"/>
</dbReference>
<dbReference type="InterPro" id="IPR011650">
    <property type="entry name" value="Peptidase_M20_dimer"/>
</dbReference>
<feature type="active site" description="Proton acceptor" evidence="5">
    <location>
        <position position="142"/>
    </location>
</feature>
<evidence type="ECO:0000256" key="5">
    <source>
        <dbReference type="PIRSR" id="PIRSR037238-1"/>
    </source>
</evidence>
<reference evidence="7" key="1">
    <citation type="submission" date="2016-04" db="EMBL/GenBank/DDBJ databases">
        <authorList>
            <person name="Evans L.H."/>
            <person name="Alamgir A."/>
            <person name="Owens N."/>
            <person name="Weber N.D."/>
            <person name="Virtaneva K."/>
            <person name="Barbian K."/>
            <person name="Babar A."/>
            <person name="Rosenke K."/>
        </authorList>
    </citation>
    <scope>NUCLEOTIDE SEQUENCE</scope>
    <source>
        <strain evidence="7">86</strain>
    </source>
</reference>
<proteinExistence type="predicted"/>
<dbReference type="Pfam" id="PF01546">
    <property type="entry name" value="Peptidase_M20"/>
    <property type="match status" value="1"/>
</dbReference>
<dbReference type="InterPro" id="IPR017150">
    <property type="entry name" value="Pept_M20_glutamate_carboxypep"/>
</dbReference>
<name>A0A212KMN7_9PROT</name>
<dbReference type="InterPro" id="IPR001261">
    <property type="entry name" value="ArgE/DapE_CS"/>
</dbReference>
<keyword evidence="3" id="KW-0378">Hydrolase</keyword>
<dbReference type="SUPFAM" id="SSF53187">
    <property type="entry name" value="Zn-dependent exopeptidases"/>
    <property type="match status" value="1"/>
</dbReference>
<evidence type="ECO:0000256" key="3">
    <source>
        <dbReference type="ARBA" id="ARBA00022801"/>
    </source>
</evidence>
<dbReference type="Pfam" id="PF07687">
    <property type="entry name" value="M20_dimer"/>
    <property type="match status" value="1"/>
</dbReference>
<feature type="domain" description="Peptidase M20 dimerisation" evidence="6">
    <location>
        <begin position="178"/>
        <end position="270"/>
    </location>
</feature>
<evidence type="ECO:0000256" key="1">
    <source>
        <dbReference type="ARBA" id="ARBA00001947"/>
    </source>
</evidence>
<evidence type="ECO:0000259" key="6">
    <source>
        <dbReference type="Pfam" id="PF07687"/>
    </source>
</evidence>
<dbReference type="InterPro" id="IPR036264">
    <property type="entry name" value="Bact_exopeptidase_dim_dom"/>
</dbReference>
<accession>A0A212KMN7</accession>
<dbReference type="AlphaFoldDB" id="A0A212KMN7"/>
<dbReference type="GO" id="GO:0016787">
    <property type="term" value="F:hydrolase activity"/>
    <property type="evidence" value="ECO:0007669"/>
    <property type="project" value="UniProtKB-KW"/>
</dbReference>
<dbReference type="GO" id="GO:0046872">
    <property type="term" value="F:metal ion binding"/>
    <property type="evidence" value="ECO:0007669"/>
    <property type="project" value="UniProtKB-KW"/>
</dbReference>
<evidence type="ECO:0000256" key="4">
    <source>
        <dbReference type="ARBA" id="ARBA00022833"/>
    </source>
</evidence>
<dbReference type="EMBL" id="FLUO01000004">
    <property type="protein sequence ID" value="SBW12986.1"/>
    <property type="molecule type" value="Genomic_DNA"/>
</dbReference>